<name>A0AAN8PE23_POLSC</name>
<comment type="caution">
    <text evidence="1">The sequence shown here is derived from an EMBL/GenBank/DDBJ whole genome shotgun (WGS) entry which is preliminary data.</text>
</comment>
<dbReference type="EMBL" id="JAWJWE010000036">
    <property type="protein sequence ID" value="KAK6628742.1"/>
    <property type="molecule type" value="Genomic_DNA"/>
</dbReference>
<reference evidence="1 2" key="1">
    <citation type="submission" date="2023-10" db="EMBL/GenBank/DDBJ databases">
        <title>Genomes of two closely related lineages of the louse Polyplax serrata with different host specificities.</title>
        <authorList>
            <person name="Martinu J."/>
            <person name="Tarabai H."/>
            <person name="Stefka J."/>
            <person name="Hypsa V."/>
        </authorList>
    </citation>
    <scope>NUCLEOTIDE SEQUENCE [LARGE SCALE GENOMIC DNA]</scope>
    <source>
        <strain evidence="1">HR10_N</strain>
    </source>
</reference>
<sequence>MSSSGKESHTFQQVIDESNIHTNTVFLNIHPKSVENVEEGTPAKVTEPTLSHGDRYQIVQLQPFFMVNPYVEGINGHVN</sequence>
<proteinExistence type="predicted"/>
<dbReference type="AlphaFoldDB" id="A0AAN8PE23"/>
<dbReference type="Proteomes" id="UP001372834">
    <property type="component" value="Unassembled WGS sequence"/>
</dbReference>
<gene>
    <name evidence="1" type="ORF">RUM43_002558</name>
</gene>
<evidence type="ECO:0000313" key="2">
    <source>
        <dbReference type="Proteomes" id="UP001372834"/>
    </source>
</evidence>
<protein>
    <submittedName>
        <fullName evidence="1">Uncharacterized protein</fullName>
    </submittedName>
</protein>
<evidence type="ECO:0000313" key="1">
    <source>
        <dbReference type="EMBL" id="KAK6628742.1"/>
    </source>
</evidence>
<accession>A0AAN8PE23</accession>
<organism evidence="1 2">
    <name type="scientific">Polyplax serrata</name>
    <name type="common">Common mouse louse</name>
    <dbReference type="NCBI Taxonomy" id="468196"/>
    <lineage>
        <taxon>Eukaryota</taxon>
        <taxon>Metazoa</taxon>
        <taxon>Ecdysozoa</taxon>
        <taxon>Arthropoda</taxon>
        <taxon>Hexapoda</taxon>
        <taxon>Insecta</taxon>
        <taxon>Pterygota</taxon>
        <taxon>Neoptera</taxon>
        <taxon>Paraneoptera</taxon>
        <taxon>Psocodea</taxon>
        <taxon>Troctomorpha</taxon>
        <taxon>Phthiraptera</taxon>
        <taxon>Anoplura</taxon>
        <taxon>Polyplacidae</taxon>
        <taxon>Polyplax</taxon>
    </lineage>
</organism>